<evidence type="ECO:0000259" key="4">
    <source>
        <dbReference type="PROSITE" id="PS50868"/>
    </source>
</evidence>
<evidence type="ECO:0000256" key="2">
    <source>
        <dbReference type="ARBA" id="ARBA00022691"/>
    </source>
</evidence>
<dbReference type="AlphaFoldDB" id="A0A6J6XA70"/>
<keyword evidence="2" id="KW-0949">S-adenosyl-L-methionine</keyword>
<accession>A0A6J6XA70</accession>
<dbReference type="PROSITE" id="PS50868">
    <property type="entry name" value="POST_SET"/>
    <property type="match status" value="1"/>
</dbReference>
<feature type="domain" description="Post-SET" evidence="4">
    <location>
        <begin position="119"/>
        <end position="135"/>
    </location>
</feature>
<dbReference type="PANTHER" id="PTHR12350">
    <property type="entry name" value="HISTONE-LYSINE N-METHYLTRANSFERASE-RELATED"/>
    <property type="match status" value="1"/>
</dbReference>
<keyword evidence="1" id="KW-0808">Transferase</keyword>
<dbReference type="InterPro" id="IPR003616">
    <property type="entry name" value="Post-SET_dom"/>
</dbReference>
<dbReference type="GO" id="GO:0016740">
    <property type="term" value="F:transferase activity"/>
    <property type="evidence" value="ECO:0007669"/>
    <property type="project" value="UniProtKB-KW"/>
</dbReference>
<protein>
    <submittedName>
        <fullName evidence="5">Unannotated protein</fullName>
    </submittedName>
</protein>
<evidence type="ECO:0000259" key="3">
    <source>
        <dbReference type="PROSITE" id="PS50280"/>
    </source>
</evidence>
<dbReference type="InterPro" id="IPR053201">
    <property type="entry name" value="Flavunoidine_N-MTase"/>
</dbReference>
<dbReference type="SMART" id="SM00317">
    <property type="entry name" value="SET"/>
    <property type="match status" value="1"/>
</dbReference>
<feature type="domain" description="SET" evidence="3">
    <location>
        <begin position="6"/>
        <end position="111"/>
    </location>
</feature>
<sequence length="242" mass="27189">MRNYLSPLAEARDIPPKGFGSFAVDPIPMGTVVATFGGTILNRIDFETYPLEQRSRSIQIDVNQFVLGPELREPGDSINHSCSPNCQLRNATQLIAMRDIAVGEELTYDYATSDTSDYDEFDCACGSDNCRGRVSGNDWTLPDLQNRYQNMFSPYVQRKIQAAQLVRALTKRDAEHLINNFDDNPHQALVHALRIVTGMPNASWKTLVAQVSPDLEHRELLYGADQSSLDKLAQQLNERRTL</sequence>
<evidence type="ECO:0000256" key="1">
    <source>
        <dbReference type="ARBA" id="ARBA00022679"/>
    </source>
</evidence>
<reference evidence="5" key="1">
    <citation type="submission" date="2020-05" db="EMBL/GenBank/DDBJ databases">
        <authorList>
            <person name="Chiriac C."/>
            <person name="Salcher M."/>
            <person name="Ghai R."/>
            <person name="Kavagutti S V."/>
        </authorList>
    </citation>
    <scope>NUCLEOTIDE SEQUENCE</scope>
</reference>
<dbReference type="PANTHER" id="PTHR12350:SF19">
    <property type="entry name" value="SET DOMAIN-CONTAINING PROTEIN"/>
    <property type="match status" value="1"/>
</dbReference>
<dbReference type="InterPro" id="IPR001214">
    <property type="entry name" value="SET_dom"/>
</dbReference>
<proteinExistence type="predicted"/>
<dbReference type="EMBL" id="CAFAAG010000055">
    <property type="protein sequence ID" value="CAB4793612.1"/>
    <property type="molecule type" value="Genomic_DNA"/>
</dbReference>
<gene>
    <name evidence="5" type="ORF">UFOPK2975_00821</name>
</gene>
<name>A0A6J6XA70_9ZZZZ</name>
<dbReference type="InterPro" id="IPR046341">
    <property type="entry name" value="SET_dom_sf"/>
</dbReference>
<dbReference type="Pfam" id="PF00856">
    <property type="entry name" value="SET"/>
    <property type="match status" value="1"/>
</dbReference>
<dbReference type="Gene3D" id="2.170.270.10">
    <property type="entry name" value="SET domain"/>
    <property type="match status" value="1"/>
</dbReference>
<dbReference type="PROSITE" id="PS50280">
    <property type="entry name" value="SET"/>
    <property type="match status" value="1"/>
</dbReference>
<evidence type="ECO:0000313" key="5">
    <source>
        <dbReference type="EMBL" id="CAB4793612.1"/>
    </source>
</evidence>
<dbReference type="SUPFAM" id="SSF82199">
    <property type="entry name" value="SET domain"/>
    <property type="match status" value="1"/>
</dbReference>
<organism evidence="5">
    <name type="scientific">freshwater metagenome</name>
    <dbReference type="NCBI Taxonomy" id="449393"/>
    <lineage>
        <taxon>unclassified sequences</taxon>
        <taxon>metagenomes</taxon>
        <taxon>ecological metagenomes</taxon>
    </lineage>
</organism>